<protein>
    <submittedName>
        <fullName evidence="2">Uncharacterized protein</fullName>
    </submittedName>
</protein>
<dbReference type="PANTHER" id="PTHR33053">
    <property type="entry name" value="PROTEIN, PUTATIVE-RELATED"/>
    <property type="match status" value="1"/>
</dbReference>
<feature type="region of interest" description="Disordered" evidence="1">
    <location>
        <begin position="262"/>
        <end position="281"/>
    </location>
</feature>
<accession>A0A4Y2SJS7</accession>
<name>A0A4Y2SJS7_ARAVE</name>
<evidence type="ECO:0000313" key="3">
    <source>
        <dbReference type="Proteomes" id="UP000499080"/>
    </source>
</evidence>
<gene>
    <name evidence="2" type="ORF">AVEN_264492_1</name>
</gene>
<evidence type="ECO:0000313" key="2">
    <source>
        <dbReference type="EMBL" id="GBN87866.1"/>
    </source>
</evidence>
<dbReference type="AlphaFoldDB" id="A0A4Y2SJS7"/>
<evidence type="ECO:0000256" key="1">
    <source>
        <dbReference type="SAM" id="MobiDB-lite"/>
    </source>
</evidence>
<reference evidence="2 3" key="1">
    <citation type="journal article" date="2019" name="Sci. Rep.">
        <title>Orb-weaving spider Araneus ventricosus genome elucidates the spidroin gene catalogue.</title>
        <authorList>
            <person name="Kono N."/>
            <person name="Nakamura H."/>
            <person name="Ohtoshi R."/>
            <person name="Moran D.A.P."/>
            <person name="Shinohara A."/>
            <person name="Yoshida Y."/>
            <person name="Fujiwara M."/>
            <person name="Mori M."/>
            <person name="Tomita M."/>
            <person name="Arakawa K."/>
        </authorList>
    </citation>
    <scope>NUCLEOTIDE SEQUENCE [LARGE SCALE GENOMIC DNA]</scope>
</reference>
<comment type="caution">
    <text evidence="2">The sequence shown here is derived from an EMBL/GenBank/DDBJ whole genome shotgun (WGS) entry which is preliminary data.</text>
</comment>
<dbReference type="OrthoDB" id="10015795at2759"/>
<feature type="region of interest" description="Disordered" evidence="1">
    <location>
        <begin position="231"/>
        <end position="257"/>
    </location>
</feature>
<dbReference type="Proteomes" id="UP000499080">
    <property type="component" value="Unassembled WGS sequence"/>
</dbReference>
<organism evidence="2 3">
    <name type="scientific">Araneus ventricosus</name>
    <name type="common">Orbweaver spider</name>
    <name type="synonym">Epeira ventricosa</name>
    <dbReference type="NCBI Taxonomy" id="182803"/>
    <lineage>
        <taxon>Eukaryota</taxon>
        <taxon>Metazoa</taxon>
        <taxon>Ecdysozoa</taxon>
        <taxon>Arthropoda</taxon>
        <taxon>Chelicerata</taxon>
        <taxon>Arachnida</taxon>
        <taxon>Araneae</taxon>
        <taxon>Araneomorphae</taxon>
        <taxon>Entelegynae</taxon>
        <taxon>Araneoidea</taxon>
        <taxon>Araneidae</taxon>
        <taxon>Araneus</taxon>
    </lineage>
</organism>
<feature type="region of interest" description="Disordered" evidence="1">
    <location>
        <begin position="186"/>
        <end position="219"/>
    </location>
</feature>
<sequence length="337" mass="37818">MSILLNPQYCCKHLKYAESLLVHFVKTCVKLYGSQYITHNFHGLTHIADDVLTFGPLDSCSAFKLEDFMQQFKKCIRKGDKPLQQLVKRLSEMSNSDSWFSDSSLHINNPTFSSHHFCGPLSAGCAAFQQYKILQFQSFKITTTHPNSMCCLKDGKVVVVSNIVFSNVSQGSFSAAYKHYLRQAEETSNLESEDENLNKRPRKKTKTPLMYPGEESDEDCAQILSQKSTRNSDLIPYPVPPRDPSPTFDHTPPSPCSISLIPTTAGPSQLEKTPSSHSNKPAAFSSGQTIVNGNLVAWMADISLKVQQLQGKMDVMLQNQEKILLQHHQKEMKVLKT</sequence>
<keyword evidence="3" id="KW-1185">Reference proteome</keyword>
<proteinExistence type="predicted"/>
<dbReference type="EMBL" id="BGPR01022007">
    <property type="protein sequence ID" value="GBN87866.1"/>
    <property type="molecule type" value="Genomic_DNA"/>
</dbReference>